<dbReference type="EMBL" id="ML994617">
    <property type="protein sequence ID" value="KAF2191127.1"/>
    <property type="molecule type" value="Genomic_DNA"/>
</dbReference>
<proteinExistence type="predicted"/>
<name>A0A6A6EGF0_9PEZI</name>
<dbReference type="AlphaFoldDB" id="A0A6A6EGF0"/>
<feature type="compositionally biased region" description="Low complexity" evidence="1">
    <location>
        <begin position="230"/>
        <end position="245"/>
    </location>
</feature>
<reference evidence="2" key="1">
    <citation type="journal article" date="2020" name="Stud. Mycol.">
        <title>101 Dothideomycetes genomes: a test case for predicting lifestyles and emergence of pathogens.</title>
        <authorList>
            <person name="Haridas S."/>
            <person name="Albert R."/>
            <person name="Binder M."/>
            <person name="Bloem J."/>
            <person name="Labutti K."/>
            <person name="Salamov A."/>
            <person name="Andreopoulos B."/>
            <person name="Baker S."/>
            <person name="Barry K."/>
            <person name="Bills G."/>
            <person name="Bluhm B."/>
            <person name="Cannon C."/>
            <person name="Castanera R."/>
            <person name="Culley D."/>
            <person name="Daum C."/>
            <person name="Ezra D."/>
            <person name="Gonzalez J."/>
            <person name="Henrissat B."/>
            <person name="Kuo A."/>
            <person name="Liang C."/>
            <person name="Lipzen A."/>
            <person name="Lutzoni F."/>
            <person name="Magnuson J."/>
            <person name="Mondo S."/>
            <person name="Nolan M."/>
            <person name="Ohm R."/>
            <person name="Pangilinan J."/>
            <person name="Park H.-J."/>
            <person name="Ramirez L."/>
            <person name="Alfaro M."/>
            <person name="Sun H."/>
            <person name="Tritt A."/>
            <person name="Yoshinaga Y."/>
            <person name="Zwiers L.-H."/>
            <person name="Turgeon B."/>
            <person name="Goodwin S."/>
            <person name="Spatafora J."/>
            <person name="Crous P."/>
            <person name="Grigoriev I."/>
        </authorList>
    </citation>
    <scope>NUCLEOTIDE SEQUENCE</scope>
    <source>
        <strain evidence="2">CBS 207.26</strain>
    </source>
</reference>
<dbReference type="OrthoDB" id="5363415at2759"/>
<accession>A0A6A6EGF0</accession>
<gene>
    <name evidence="2" type="ORF">K469DRAFT_365141</name>
</gene>
<sequence length="269" mass="30239">MAESNGNDLNLERILQTLANFSSAPNVAQQDQQAAAPVHPITSEPYSLPQAYQSNQASLPYDPSVVQDPRLQNRPAPQHREPPPRPQSSASTPVIDPATITEWKHGIRCVSKLAAQNPNFVSSIQKLMREQQRYVRDWEGGRRLRIEEQATKRENERASRAAISISGILPQEPFRTPDVEQEELKQFDEKVYRACCQMFESHSAKLKSLGVPFFGVRNDLIMAGDTKLASSTETGPTESSTGTSGKITKRRLLELQREMLKYLMDMYGE</sequence>
<keyword evidence="3" id="KW-1185">Reference proteome</keyword>
<evidence type="ECO:0000313" key="3">
    <source>
        <dbReference type="Proteomes" id="UP000800200"/>
    </source>
</evidence>
<protein>
    <submittedName>
        <fullName evidence="2">Uncharacterized protein</fullName>
    </submittedName>
</protein>
<evidence type="ECO:0000256" key="1">
    <source>
        <dbReference type="SAM" id="MobiDB-lite"/>
    </source>
</evidence>
<dbReference type="InterPro" id="IPR018858">
    <property type="entry name" value="DUF2458"/>
</dbReference>
<organism evidence="2 3">
    <name type="scientific">Zopfia rhizophila CBS 207.26</name>
    <dbReference type="NCBI Taxonomy" id="1314779"/>
    <lineage>
        <taxon>Eukaryota</taxon>
        <taxon>Fungi</taxon>
        <taxon>Dikarya</taxon>
        <taxon>Ascomycota</taxon>
        <taxon>Pezizomycotina</taxon>
        <taxon>Dothideomycetes</taxon>
        <taxon>Dothideomycetes incertae sedis</taxon>
        <taxon>Zopfiaceae</taxon>
        <taxon>Zopfia</taxon>
    </lineage>
</organism>
<dbReference type="Pfam" id="PF10454">
    <property type="entry name" value="DUF2458"/>
    <property type="match status" value="1"/>
</dbReference>
<feature type="region of interest" description="Disordered" evidence="1">
    <location>
        <begin position="59"/>
        <end position="94"/>
    </location>
</feature>
<dbReference type="Proteomes" id="UP000800200">
    <property type="component" value="Unassembled WGS sequence"/>
</dbReference>
<feature type="region of interest" description="Disordered" evidence="1">
    <location>
        <begin position="227"/>
        <end position="247"/>
    </location>
</feature>
<evidence type="ECO:0000313" key="2">
    <source>
        <dbReference type="EMBL" id="KAF2191127.1"/>
    </source>
</evidence>